<organism evidence="1 2">
    <name type="scientific">Hymenobacter armeniacus</name>
    <dbReference type="NCBI Taxonomy" id="2771358"/>
    <lineage>
        <taxon>Bacteria</taxon>
        <taxon>Pseudomonadati</taxon>
        <taxon>Bacteroidota</taxon>
        <taxon>Cytophagia</taxon>
        <taxon>Cytophagales</taxon>
        <taxon>Hymenobacteraceae</taxon>
        <taxon>Hymenobacter</taxon>
    </lineage>
</organism>
<accession>A0ABR8JP01</accession>
<keyword evidence="2" id="KW-1185">Reference proteome</keyword>
<sequence length="743" mass="83874">MRKTTTLLRCLRFAQLLRLGIERCTNATTALKRGAAVALFLIINAQLLITNPLQAQDYVRRPPDLDRLTQELFAEIQSDEVPYEDLYETLLQYYQTPINLNTATREELRGLLLLNENQITTLLRHREVNGDLLSVYELQSIEGYDLRTIGRILPFVSVLSSNANASRGTLWQRIIREDNNALYLRYERVLPERQGYTPPTLYQGKETTRYLGSPDKMLIRYRVSHTKDFSLGFSMEKDAGERLVWSPYNGQYGADYVSAHFVIQEQGRLKTLALGDYQLQFGQGLLLSSGLGVGKGAETITTLRRSSVGVRAYSSLLENTFFRGGAATVQVAPTVQATAFVSRKNVDANLQQSVDSLAQFDEFTSGLLYTGFHRTASELANRHQLEESIGGGNVGYTSRNGNLAIGATGVFTHYGTAILKRPEVYNRFEFSGKENLALSINYSYVYRNFLLFGETARSTGGGLGTVNGLLASLGPTVDAALLVRHYDPNFHTLYGNAFSENTRNINETGVYIGLKVRPIAQWEISAYYDQYRFPWLRYRASAPTDGHDALIRVAYSPTKTSLLYVQARQRLKPRDLATADLTALAANRVLPLPGEQLRQSLLVYYNTDISTALSLRTRLQTSRLRDDTNLAWRSGYALAQDVSYQLNRSLKLTARYSLFDADDYDTRQYVYEQDVLLAVSIPPLYGQGTRIYGIAEIRLNRSLTLWLRYAETRYRHQDTIGSGLETIQGQLRNEVKAQLRVKF</sequence>
<dbReference type="InterPro" id="IPR010994">
    <property type="entry name" value="RuvA_2-like"/>
</dbReference>
<dbReference type="Proteomes" id="UP000606003">
    <property type="component" value="Unassembled WGS sequence"/>
</dbReference>
<gene>
    <name evidence="1" type="ORF">IC234_06255</name>
</gene>
<protein>
    <submittedName>
        <fullName evidence="1">Helix-hairpin-helix domain-containing protein</fullName>
    </submittedName>
</protein>
<comment type="caution">
    <text evidence="1">The sequence shown here is derived from an EMBL/GenBank/DDBJ whole genome shotgun (WGS) entry which is preliminary data.</text>
</comment>
<dbReference type="SUPFAM" id="SSF47781">
    <property type="entry name" value="RuvA domain 2-like"/>
    <property type="match status" value="1"/>
</dbReference>
<reference evidence="1 2" key="1">
    <citation type="submission" date="2020-09" db="EMBL/GenBank/DDBJ databases">
        <authorList>
            <person name="Kim M.K."/>
        </authorList>
    </citation>
    <scope>NUCLEOTIDE SEQUENCE [LARGE SCALE GENOMIC DNA]</scope>
    <source>
        <strain evidence="1 2">BT189</strain>
    </source>
</reference>
<proteinExistence type="predicted"/>
<evidence type="ECO:0000313" key="1">
    <source>
        <dbReference type="EMBL" id="MBD2721725.1"/>
    </source>
</evidence>
<name>A0ABR8JP01_9BACT</name>
<dbReference type="EMBL" id="JACXAC010000002">
    <property type="protein sequence ID" value="MBD2721725.1"/>
    <property type="molecule type" value="Genomic_DNA"/>
</dbReference>
<evidence type="ECO:0000313" key="2">
    <source>
        <dbReference type="Proteomes" id="UP000606003"/>
    </source>
</evidence>